<accession>A0A7G9YLE7</accession>
<evidence type="ECO:0000313" key="1">
    <source>
        <dbReference type="EMBL" id="QNO48831.1"/>
    </source>
</evidence>
<dbReference type="SUPFAM" id="SSF53756">
    <property type="entry name" value="UDP-Glycosyltransferase/glycogen phosphorylase"/>
    <property type="match status" value="1"/>
</dbReference>
<dbReference type="AlphaFoldDB" id="A0A7G9YLE7"/>
<name>A0A7G9YLE7_9EURY</name>
<reference evidence="1" key="1">
    <citation type="submission" date="2020-06" db="EMBL/GenBank/DDBJ databases">
        <title>Unique genomic features of the anaerobic methanotrophic archaea.</title>
        <authorList>
            <person name="Chadwick G.L."/>
            <person name="Skennerton C.T."/>
            <person name="Laso-Perez R."/>
            <person name="Leu A.O."/>
            <person name="Speth D.R."/>
            <person name="Yu H."/>
            <person name="Morgan-Lang C."/>
            <person name="Hatzenpichler R."/>
            <person name="Goudeau D."/>
            <person name="Malmstrom R."/>
            <person name="Brazelton W.J."/>
            <person name="Woyke T."/>
            <person name="Hallam S.J."/>
            <person name="Tyson G.W."/>
            <person name="Wegener G."/>
            <person name="Boetius A."/>
            <person name="Orphan V."/>
        </authorList>
    </citation>
    <scope>NUCLEOTIDE SEQUENCE</scope>
</reference>
<organism evidence="1">
    <name type="scientific">Candidatus Methanogaster sp. ANME-2c ERB4</name>
    <dbReference type="NCBI Taxonomy" id="2759911"/>
    <lineage>
        <taxon>Archaea</taxon>
        <taxon>Methanobacteriati</taxon>
        <taxon>Methanobacteriota</taxon>
        <taxon>Stenosarchaea group</taxon>
        <taxon>Methanomicrobia</taxon>
        <taxon>Methanosarcinales</taxon>
        <taxon>ANME-2 cluster</taxon>
        <taxon>Candidatus Methanogasteraceae</taxon>
        <taxon>Candidatus Methanogaster</taxon>
    </lineage>
</organism>
<dbReference type="Gene3D" id="3.40.50.2000">
    <property type="entry name" value="Glycogen Phosphorylase B"/>
    <property type="match status" value="1"/>
</dbReference>
<sequence>MKHPKEAEEMGSNGRRVVEEKYNWENMERELLQIYAELDGC</sequence>
<protein>
    <recommendedName>
        <fullName evidence="2">Glycosyl transferase family 1 domain-containing protein</fullName>
    </recommendedName>
</protein>
<dbReference type="EMBL" id="MT631362">
    <property type="protein sequence ID" value="QNO48831.1"/>
    <property type="molecule type" value="Genomic_DNA"/>
</dbReference>
<gene>
    <name evidence="1" type="ORF">IMBEDNDK_00041</name>
</gene>
<evidence type="ECO:0008006" key="2">
    <source>
        <dbReference type="Google" id="ProtNLM"/>
    </source>
</evidence>
<proteinExistence type="predicted"/>